<reference evidence="1 2" key="1">
    <citation type="journal article" date="2016" name="Environ. Microbiol.">
        <title>Genomic resolution of a cold subsurface aquifer community provides metabolic insights for novel microbes adapted to high CO concentrations.</title>
        <authorList>
            <person name="Probst A.J."/>
            <person name="Castelle C.J."/>
            <person name="Singh A."/>
            <person name="Brown C.T."/>
            <person name="Anantharaman K."/>
            <person name="Sharon I."/>
            <person name="Hug L.A."/>
            <person name="Burstein D."/>
            <person name="Emerson J.B."/>
            <person name="Thomas B.C."/>
            <person name="Banfield J.F."/>
        </authorList>
    </citation>
    <scope>NUCLEOTIDE SEQUENCE [LARGE SCALE GENOMIC DNA]</scope>
    <source>
        <strain evidence="1">CG2_30_35_20</strain>
    </source>
</reference>
<name>A0A1J5HRN2_9BACT</name>
<sequence length="253" mass="26820">MGQLSNCTPPEADGTAAVSICNIAGRLETCGGSQFCCPVAEGKWTLDMTKCPDITPTVSPGQDSVLNYKIAFGGVNPNSAQCVVNWPLQFIVLGGGESMVYTDIVPEIKTVVGNRLVFSGSLVLTGFSKTSDVAVFISGPKHLQVKYGKNNQSDAYNQAGGELVLTADVSTSPVYDFSNYPIIPGDVVGVNSDFSDGWINGVDFAYVKTKSLVHETVAEGGYLKGDLDGNCQVNSNDVNLLKISLQDKQGQLY</sequence>
<dbReference type="EMBL" id="MNZO01000008">
    <property type="protein sequence ID" value="OIP87745.1"/>
    <property type="molecule type" value="Genomic_DNA"/>
</dbReference>
<evidence type="ECO:0008006" key="3">
    <source>
        <dbReference type="Google" id="ProtNLM"/>
    </source>
</evidence>
<proteinExistence type="predicted"/>
<dbReference type="STRING" id="1805376.AUK05_00585"/>
<comment type="caution">
    <text evidence="1">The sequence shown here is derived from an EMBL/GenBank/DDBJ whole genome shotgun (WGS) entry which is preliminary data.</text>
</comment>
<evidence type="ECO:0000313" key="1">
    <source>
        <dbReference type="EMBL" id="OIP87745.1"/>
    </source>
</evidence>
<gene>
    <name evidence="1" type="ORF">AUK05_00585</name>
</gene>
<evidence type="ECO:0000313" key="2">
    <source>
        <dbReference type="Proteomes" id="UP000182344"/>
    </source>
</evidence>
<organism evidence="1 2">
    <name type="scientific">Candidatus Shapirobacteria bacterium CG2_30_35_20</name>
    <dbReference type="NCBI Taxonomy" id="1805376"/>
    <lineage>
        <taxon>Bacteria</taxon>
        <taxon>Candidatus Shapironibacteriota</taxon>
    </lineage>
</organism>
<accession>A0A1J5HRN2</accession>
<protein>
    <recommendedName>
        <fullName evidence="3">Dockerin domain-containing protein</fullName>
    </recommendedName>
</protein>
<dbReference type="Proteomes" id="UP000182344">
    <property type="component" value="Unassembled WGS sequence"/>
</dbReference>
<dbReference type="AlphaFoldDB" id="A0A1J5HRN2"/>